<keyword evidence="5" id="KW-0227">DNA damage</keyword>
<dbReference type="NCBIfam" id="TIGR03914">
    <property type="entry name" value="UDG_fam_dom"/>
    <property type="match status" value="1"/>
</dbReference>
<evidence type="ECO:0000256" key="5">
    <source>
        <dbReference type="ARBA" id="ARBA00022763"/>
    </source>
</evidence>
<keyword evidence="12" id="KW-1185">Reference proteome</keyword>
<evidence type="ECO:0000259" key="10">
    <source>
        <dbReference type="SMART" id="SM00986"/>
    </source>
</evidence>
<dbReference type="Pfam" id="PF03167">
    <property type="entry name" value="UDG"/>
    <property type="match status" value="1"/>
</dbReference>
<keyword evidence="3" id="KW-0004">4Fe-4S</keyword>
<keyword evidence="8" id="KW-0411">Iron-sulfur</keyword>
<evidence type="ECO:0000256" key="6">
    <source>
        <dbReference type="ARBA" id="ARBA00022801"/>
    </source>
</evidence>
<dbReference type="InterPro" id="IPR005273">
    <property type="entry name" value="Ura-DNA_glyco_family4"/>
</dbReference>
<dbReference type="Pfam" id="PF13566">
    <property type="entry name" value="DUF4130"/>
    <property type="match status" value="1"/>
</dbReference>
<evidence type="ECO:0000256" key="1">
    <source>
        <dbReference type="ARBA" id="ARBA00006521"/>
    </source>
</evidence>
<name>A0ABW3P5A2_9SPHN</name>
<evidence type="ECO:0000313" key="12">
    <source>
        <dbReference type="Proteomes" id="UP001597203"/>
    </source>
</evidence>
<evidence type="ECO:0000256" key="8">
    <source>
        <dbReference type="ARBA" id="ARBA00023014"/>
    </source>
</evidence>
<evidence type="ECO:0000256" key="3">
    <source>
        <dbReference type="ARBA" id="ARBA00022485"/>
    </source>
</evidence>
<keyword evidence="6" id="KW-0378">Hydrolase</keyword>
<evidence type="ECO:0000256" key="2">
    <source>
        <dbReference type="ARBA" id="ARBA00019403"/>
    </source>
</evidence>
<gene>
    <name evidence="11" type="ORF">ACFQ24_16575</name>
</gene>
<keyword evidence="4" id="KW-0479">Metal-binding</keyword>
<evidence type="ECO:0000256" key="4">
    <source>
        <dbReference type="ARBA" id="ARBA00022723"/>
    </source>
</evidence>
<sequence>MHRVALSAPDDFDGWRAAARRLAVAGVDPADVHWQVGDTPADLFAADPLPPEPLRAAFSVPRAFVDLAESAILHSDAERFALLYALLVQVRDRPGAMEDKADPLLRRIDGLAKAVRRDIHKMRAFVRFREVEADGHTRFVAWFEPDHHIVRANAGFFVRRFAAMRWSILTPDISIHWDAQTLSEGPGASRADAPEGDPVEALWKGYYAAIFNPARLKTGAMLSEMPKKYWRNLPEAALIPDLIAGAQAREAAMIATTPLPEKPRKPTPSQTPPVQRGNVAPVWAAIREEAMVCTRCPLYQDATQTVFGEGPLDAPLLFIGEQPGDQEDLAGRPFVGPAGQLFDQALEQAGVDRAAAYVTNAVKHFKFERRGKRRLHQSPDAGEIQACRWWLGQEIDLVRPRLIVALGASAARAMLGKAVTISRSRGAAIPLESGAEGWVTVHPSYLLRLPDEGRRAEERARFVDELRRIGQRVAELT</sequence>
<feature type="domain" description="Uracil-DNA glycosylase-like" evidence="10">
    <location>
        <begin position="307"/>
        <end position="467"/>
    </location>
</feature>
<dbReference type="InterPro" id="IPR036895">
    <property type="entry name" value="Uracil-DNA_glycosylase-like_sf"/>
</dbReference>
<comment type="similarity">
    <text evidence="1">Belongs to the uracil-DNA glycosylase (UDG) superfamily. Type 4 (UDGa) family.</text>
</comment>
<dbReference type="RefSeq" id="WP_380913210.1">
    <property type="nucleotide sequence ID" value="NZ_JBHTLS010000132.1"/>
</dbReference>
<evidence type="ECO:0000313" key="11">
    <source>
        <dbReference type="EMBL" id="MFD1106479.1"/>
    </source>
</evidence>
<dbReference type="Proteomes" id="UP001597203">
    <property type="component" value="Unassembled WGS sequence"/>
</dbReference>
<organism evidence="11 12">
    <name type="scientific">Sphingobium olei</name>
    <dbReference type="NCBI Taxonomy" id="420955"/>
    <lineage>
        <taxon>Bacteria</taxon>
        <taxon>Pseudomonadati</taxon>
        <taxon>Pseudomonadota</taxon>
        <taxon>Alphaproteobacteria</taxon>
        <taxon>Sphingomonadales</taxon>
        <taxon>Sphingomonadaceae</taxon>
        <taxon>Sphingobium</taxon>
    </lineage>
</organism>
<comment type="caution">
    <text evidence="11">The sequence shown here is derived from an EMBL/GenBank/DDBJ whole genome shotgun (WGS) entry which is preliminary data.</text>
</comment>
<dbReference type="NCBIfam" id="TIGR00758">
    <property type="entry name" value="UDG_fam4"/>
    <property type="match status" value="1"/>
</dbReference>
<dbReference type="InterPro" id="IPR025404">
    <property type="entry name" value="DUF4130"/>
</dbReference>
<dbReference type="SMART" id="SM00987">
    <property type="entry name" value="UreE_C"/>
    <property type="match status" value="1"/>
</dbReference>
<dbReference type="Gene3D" id="3.40.470.10">
    <property type="entry name" value="Uracil-DNA glycosylase-like domain"/>
    <property type="match status" value="1"/>
</dbReference>
<proteinExistence type="inferred from homology"/>
<keyword evidence="7" id="KW-0408">Iron</keyword>
<evidence type="ECO:0000256" key="9">
    <source>
        <dbReference type="ARBA" id="ARBA00023204"/>
    </source>
</evidence>
<protein>
    <recommendedName>
        <fullName evidence="2">Type-4 uracil-DNA glycosylase</fullName>
    </recommendedName>
</protein>
<dbReference type="InterPro" id="IPR005122">
    <property type="entry name" value="Uracil-DNA_glycosylase-like"/>
</dbReference>
<dbReference type="InterPro" id="IPR051536">
    <property type="entry name" value="UDG_Type-4/5"/>
</dbReference>
<dbReference type="PANTHER" id="PTHR33693:SF9">
    <property type="entry name" value="TYPE-4 URACIL-DNA GLYCOSYLASE"/>
    <property type="match status" value="1"/>
</dbReference>
<keyword evidence="9" id="KW-0234">DNA repair</keyword>
<dbReference type="SUPFAM" id="SSF52141">
    <property type="entry name" value="Uracil-DNA glycosylase-like"/>
    <property type="match status" value="1"/>
</dbReference>
<dbReference type="NCBIfam" id="TIGR03915">
    <property type="entry name" value="SAM_7_link_chp"/>
    <property type="match status" value="1"/>
</dbReference>
<accession>A0ABW3P5A2</accession>
<evidence type="ECO:0000256" key="7">
    <source>
        <dbReference type="ARBA" id="ARBA00023004"/>
    </source>
</evidence>
<dbReference type="PANTHER" id="PTHR33693">
    <property type="entry name" value="TYPE-5 URACIL-DNA GLYCOSYLASE"/>
    <property type="match status" value="1"/>
</dbReference>
<dbReference type="EMBL" id="JBHTLS010000132">
    <property type="protein sequence ID" value="MFD1106479.1"/>
    <property type="molecule type" value="Genomic_DNA"/>
</dbReference>
<dbReference type="InterPro" id="IPR023875">
    <property type="entry name" value="DNA_repair_put"/>
</dbReference>
<dbReference type="SMART" id="SM00986">
    <property type="entry name" value="UDG"/>
    <property type="match status" value="1"/>
</dbReference>
<reference evidence="12" key="1">
    <citation type="journal article" date="2019" name="Int. J. Syst. Evol. Microbiol.">
        <title>The Global Catalogue of Microorganisms (GCM) 10K type strain sequencing project: providing services to taxonomists for standard genome sequencing and annotation.</title>
        <authorList>
            <consortium name="The Broad Institute Genomics Platform"/>
            <consortium name="The Broad Institute Genome Sequencing Center for Infectious Disease"/>
            <person name="Wu L."/>
            <person name="Ma J."/>
        </authorList>
    </citation>
    <scope>NUCLEOTIDE SEQUENCE [LARGE SCALE GENOMIC DNA]</scope>
    <source>
        <strain evidence="12">CCUG 54329</strain>
    </source>
</reference>
<dbReference type="CDD" id="cd10030">
    <property type="entry name" value="UDG-F4_TTUDGA_SPO1dp_like"/>
    <property type="match status" value="1"/>
</dbReference>